<reference evidence="3 4" key="1">
    <citation type="submission" date="2023-07" db="EMBL/GenBank/DDBJ databases">
        <title>Micromonospora profundi TRM 95458 converts glycerol to a new osmotic compound.</title>
        <authorList>
            <person name="Lu D."/>
        </authorList>
    </citation>
    <scope>NUCLEOTIDE SEQUENCE [LARGE SCALE GENOMIC DNA]</scope>
    <source>
        <strain evidence="3 4">TRM95458</strain>
    </source>
</reference>
<accession>A0AAJ6HUN4</accession>
<gene>
    <name evidence="3" type="ORF">Q3V37_24445</name>
</gene>
<protein>
    <submittedName>
        <fullName evidence="3">DUF262 domain-containing protein</fullName>
    </submittedName>
</protein>
<dbReference type="KEGG" id="mprn:Q3V37_24445"/>
<dbReference type="RefSeq" id="WP_306271753.1">
    <property type="nucleotide sequence ID" value="NZ_CP130472.1"/>
</dbReference>
<keyword evidence="4" id="KW-1185">Reference proteome</keyword>
<evidence type="ECO:0000313" key="4">
    <source>
        <dbReference type="Proteomes" id="UP001235874"/>
    </source>
</evidence>
<feature type="domain" description="GmrSD restriction endonucleases C-terminal" evidence="2">
    <location>
        <begin position="425"/>
        <end position="551"/>
    </location>
</feature>
<dbReference type="AlphaFoldDB" id="A0AAJ6HUN4"/>
<sequence length="560" mass="63679">MARTRIQAAERPVGEIFSDAYRFSVPRYQRPYAWTVEQAGEMLDDLLTAARCAHNLEDSDPYFLGSVVLVKEEGVADAEVVDGQQRLTTLIMLLSVVRQFLPASFAASLNRRIFQEGDPIKGTMDQPRLTLKDRDQSFFEKQILDGEGVSALEKVATAGLTDSQRNLVLNARLFRDRFAQLSADECRRLVSFVDGYTYLVVVATQDFDSAYRIFTVLNERGLNLTHSDILKSEIIGQVPSDAQDAYTATWEGEEEALGRREFAELFAHIRMVYAKTKARETILKEFRAAVLSRVPDPRVFVSNVLVPYSDAFKAVSRASYQAEEDAEAVNDLLRSLNLLDNTDWIPPAISFFSRHGGDQATTLAFIRNLDRLASSMHIRRVDVTQRVERYGRVLRAVERGEDLTHPDSPLQLDDDERSQTLNLLDGEIYTVVRLRLYVLLRLDSTLSSGGANYEHPFITVEHVLPQNPKADSDWRALFTDEERAYWVHRLANLLLLTRRKNSEASNRSFDEKKSGYFTGRSGASPFPLTSQVLHQPKWTPEVLQQRQGELLSHLKDLWRL</sequence>
<dbReference type="PANTHER" id="PTHR35149">
    <property type="entry name" value="SLL5132 PROTEIN"/>
    <property type="match status" value="1"/>
</dbReference>
<dbReference type="InterPro" id="IPR011089">
    <property type="entry name" value="GmrSD_C"/>
</dbReference>
<dbReference type="Pfam" id="PF03235">
    <property type="entry name" value="GmrSD_N"/>
    <property type="match status" value="1"/>
</dbReference>
<dbReference type="Pfam" id="PF07510">
    <property type="entry name" value="GmrSD_C"/>
    <property type="match status" value="1"/>
</dbReference>
<dbReference type="InterPro" id="IPR004919">
    <property type="entry name" value="GmrSD_N"/>
</dbReference>
<proteinExistence type="predicted"/>
<evidence type="ECO:0000313" key="3">
    <source>
        <dbReference type="EMBL" id="WLS44509.1"/>
    </source>
</evidence>
<organism evidence="3 4">
    <name type="scientific">Micromonospora profundi</name>
    <dbReference type="NCBI Taxonomy" id="1420889"/>
    <lineage>
        <taxon>Bacteria</taxon>
        <taxon>Bacillati</taxon>
        <taxon>Actinomycetota</taxon>
        <taxon>Actinomycetes</taxon>
        <taxon>Micromonosporales</taxon>
        <taxon>Micromonosporaceae</taxon>
        <taxon>Micromonospora</taxon>
    </lineage>
</organism>
<name>A0AAJ6HUN4_9ACTN</name>
<dbReference type="Proteomes" id="UP001235874">
    <property type="component" value="Chromosome"/>
</dbReference>
<evidence type="ECO:0000259" key="1">
    <source>
        <dbReference type="Pfam" id="PF03235"/>
    </source>
</evidence>
<evidence type="ECO:0000259" key="2">
    <source>
        <dbReference type="Pfam" id="PF07510"/>
    </source>
</evidence>
<feature type="domain" description="GmrSD restriction endonucleases N-terminal" evidence="1">
    <location>
        <begin position="13"/>
        <end position="234"/>
    </location>
</feature>
<dbReference type="EMBL" id="CP130472">
    <property type="protein sequence ID" value="WLS44509.1"/>
    <property type="molecule type" value="Genomic_DNA"/>
</dbReference>
<dbReference type="PANTHER" id="PTHR35149:SF2">
    <property type="entry name" value="DUF262 DOMAIN-CONTAINING PROTEIN"/>
    <property type="match status" value="1"/>
</dbReference>